<reference evidence="2 3" key="1">
    <citation type="submission" date="2021-03" db="EMBL/GenBank/DDBJ databases">
        <title>Haloterrigena longa sp. nov. and Haloterrigena limicola sp. nov., extremely halophilic archaea isolated from a salt lake.</title>
        <authorList>
            <person name="Henglin C."/>
        </authorList>
    </citation>
    <scope>NUCLEOTIDE SEQUENCE [LARGE SCALE GENOMIC DNA]</scope>
    <source>
        <strain evidence="2 3">KZCA68</strain>
    </source>
</reference>
<protein>
    <submittedName>
        <fullName evidence="2">Uncharacterized protein</fullName>
    </submittedName>
</protein>
<sequence>MDIEARVGGGRSPDSGDAASDEYSRLSDGTPGSGVDGRASANRDGRETVPIGDSSDEL</sequence>
<accession>A0A8A2VAF1</accession>
<name>A0A8A2VAF1_9EURY</name>
<proteinExistence type="predicted"/>
<feature type="region of interest" description="Disordered" evidence="1">
    <location>
        <begin position="1"/>
        <end position="58"/>
    </location>
</feature>
<gene>
    <name evidence="2" type="ORF">J0X25_09715</name>
</gene>
<evidence type="ECO:0000256" key="1">
    <source>
        <dbReference type="SAM" id="MobiDB-lite"/>
    </source>
</evidence>
<organism evidence="2 3">
    <name type="scientific">Haloterrigena alkaliphila</name>
    <dbReference type="NCBI Taxonomy" id="2816475"/>
    <lineage>
        <taxon>Archaea</taxon>
        <taxon>Methanobacteriati</taxon>
        <taxon>Methanobacteriota</taxon>
        <taxon>Stenosarchaea group</taxon>
        <taxon>Halobacteria</taxon>
        <taxon>Halobacteriales</taxon>
        <taxon>Natrialbaceae</taxon>
        <taxon>Haloterrigena</taxon>
    </lineage>
</organism>
<dbReference type="AlphaFoldDB" id="A0A8A2VAF1"/>
<evidence type="ECO:0000313" key="2">
    <source>
        <dbReference type="EMBL" id="QSW97697.1"/>
    </source>
</evidence>
<keyword evidence="3" id="KW-1185">Reference proteome</keyword>
<dbReference type="GeneID" id="63187582"/>
<dbReference type="KEGG" id="hakz:J0X25_09715"/>
<dbReference type="Proteomes" id="UP000663203">
    <property type="component" value="Chromosome"/>
</dbReference>
<evidence type="ECO:0000313" key="3">
    <source>
        <dbReference type="Proteomes" id="UP000663203"/>
    </source>
</evidence>
<dbReference type="RefSeq" id="WP_207287259.1">
    <property type="nucleotide sequence ID" value="NZ_CP071462.1"/>
</dbReference>
<dbReference type="EMBL" id="CP071462">
    <property type="protein sequence ID" value="QSW97697.1"/>
    <property type="molecule type" value="Genomic_DNA"/>
</dbReference>